<organism evidence="3 4">
    <name type="scientific">Rhizobium mayense</name>
    <dbReference type="NCBI Taxonomy" id="1312184"/>
    <lineage>
        <taxon>Bacteria</taxon>
        <taxon>Pseudomonadati</taxon>
        <taxon>Pseudomonadota</taxon>
        <taxon>Alphaproteobacteria</taxon>
        <taxon>Hyphomicrobiales</taxon>
        <taxon>Rhizobiaceae</taxon>
        <taxon>Rhizobium/Agrobacterium group</taxon>
        <taxon>Rhizobium</taxon>
    </lineage>
</organism>
<proteinExistence type="predicted"/>
<accession>A0ABT7JZH6</accession>
<dbReference type="RefSeq" id="WP_285870910.1">
    <property type="nucleotide sequence ID" value="NZ_JARFYM010000021.1"/>
</dbReference>
<dbReference type="InterPro" id="IPR013022">
    <property type="entry name" value="Xyl_isomerase-like_TIM-brl"/>
</dbReference>
<dbReference type="InterPro" id="IPR036237">
    <property type="entry name" value="Xyl_isomerase-like_sf"/>
</dbReference>
<feature type="domain" description="Xylose isomerase-like TIM barrel" evidence="2">
    <location>
        <begin position="31"/>
        <end position="246"/>
    </location>
</feature>
<dbReference type="Proteomes" id="UP001172645">
    <property type="component" value="Unassembled WGS sequence"/>
</dbReference>
<feature type="compositionally biased region" description="Low complexity" evidence="1">
    <location>
        <begin position="299"/>
        <end position="312"/>
    </location>
</feature>
<gene>
    <name evidence="3" type="ORF">PY649_22415</name>
</gene>
<name>A0ABT7JZH6_9HYPH</name>
<protein>
    <submittedName>
        <fullName evidence="3">Sugar phosphate isomerase/epimerase family protein</fullName>
    </submittedName>
</protein>
<evidence type="ECO:0000313" key="3">
    <source>
        <dbReference type="EMBL" id="MDL2401666.1"/>
    </source>
</evidence>
<dbReference type="Pfam" id="PF01261">
    <property type="entry name" value="AP_endonuc_2"/>
    <property type="match status" value="1"/>
</dbReference>
<keyword evidence="4" id="KW-1185">Reference proteome</keyword>
<feature type="region of interest" description="Disordered" evidence="1">
    <location>
        <begin position="290"/>
        <end position="312"/>
    </location>
</feature>
<dbReference type="EMBL" id="JARFYM010000021">
    <property type="protein sequence ID" value="MDL2401666.1"/>
    <property type="molecule type" value="Genomic_DNA"/>
</dbReference>
<dbReference type="Gene3D" id="3.20.20.150">
    <property type="entry name" value="Divalent-metal-dependent TIM barrel enzymes"/>
    <property type="match status" value="1"/>
</dbReference>
<dbReference type="InterPro" id="IPR050312">
    <property type="entry name" value="IolE/XylAMocC-like"/>
</dbReference>
<keyword evidence="3" id="KW-0413">Isomerase</keyword>
<evidence type="ECO:0000313" key="4">
    <source>
        <dbReference type="Proteomes" id="UP001172645"/>
    </source>
</evidence>
<dbReference type="PANTHER" id="PTHR12110">
    <property type="entry name" value="HYDROXYPYRUVATE ISOMERASE"/>
    <property type="match status" value="1"/>
</dbReference>
<dbReference type="SUPFAM" id="SSF51658">
    <property type="entry name" value="Xylose isomerase-like"/>
    <property type="match status" value="1"/>
</dbReference>
<evidence type="ECO:0000259" key="2">
    <source>
        <dbReference type="Pfam" id="PF01261"/>
    </source>
</evidence>
<evidence type="ECO:0000256" key="1">
    <source>
        <dbReference type="SAM" id="MobiDB-lite"/>
    </source>
</evidence>
<comment type="caution">
    <text evidence="3">The sequence shown here is derived from an EMBL/GenBank/DDBJ whole genome shotgun (WGS) entry which is preliminary data.</text>
</comment>
<dbReference type="GO" id="GO:0016853">
    <property type="term" value="F:isomerase activity"/>
    <property type="evidence" value="ECO:0007669"/>
    <property type="project" value="UniProtKB-KW"/>
</dbReference>
<reference evidence="3" key="1">
    <citation type="submission" date="2023-06" db="EMBL/GenBank/DDBJ databases">
        <title>Phylogenetic Diversity of Rhizobium strains.</title>
        <authorList>
            <person name="Moura F.T."/>
            <person name="Helene L.C.F."/>
            <person name="Hungria M."/>
        </authorList>
    </citation>
    <scope>NUCLEOTIDE SEQUENCE</scope>
    <source>
        <strain evidence="3">CCGE526</strain>
    </source>
</reference>
<sequence length="312" mass="33352">MAKAAEPGKDKRIVSISTVLFDGYPMGTSIEEIARSGAAYVEPAFIKGYVEFDETTFTGGSARRFRAAVEASGLAVHTVSAHMDLASDDAGSMLDRRIGFAQDVGARVLITNAGSIVARHRILATIRALLPRLERWGGLLALENPGHGSNDLIGSAAEGQTLIGEVGTEMVRLNHDTANVFTYSREARQPEPDWRVAASVIAHGHLKDVRASREGWSFCPLGSGNVDLCSYLAAIPETLPLSIELPLRLERPGRADPERRSRAKDLGELRVALSQSLLFLANPLPARSEMSRAAGSTVADADGAASPSPDQR</sequence>